<dbReference type="InterPro" id="IPR018392">
    <property type="entry name" value="LysM"/>
</dbReference>
<reference evidence="4" key="2">
    <citation type="submission" date="2020-09" db="EMBL/GenBank/DDBJ databases">
        <authorList>
            <person name="Sun Q."/>
            <person name="Ohkuma M."/>
        </authorList>
    </citation>
    <scope>NUCLEOTIDE SEQUENCE</scope>
    <source>
        <strain evidence="4">JCM 4714</strain>
    </source>
</reference>
<keyword evidence="5" id="KW-1185">Reference proteome</keyword>
<dbReference type="Pfam" id="PF06737">
    <property type="entry name" value="Transglycosylas"/>
    <property type="match status" value="1"/>
</dbReference>
<evidence type="ECO:0000313" key="4">
    <source>
        <dbReference type="EMBL" id="GHE04892.1"/>
    </source>
</evidence>
<organism evidence="4 5">
    <name type="scientific">Streptomyces alanosinicus</name>
    <dbReference type="NCBI Taxonomy" id="68171"/>
    <lineage>
        <taxon>Bacteria</taxon>
        <taxon>Bacillati</taxon>
        <taxon>Actinomycetota</taxon>
        <taxon>Actinomycetes</taxon>
        <taxon>Kitasatosporales</taxon>
        <taxon>Streptomycetaceae</taxon>
        <taxon>Streptomyces</taxon>
    </lineage>
</organism>
<dbReference type="AlphaFoldDB" id="A0A918YI80"/>
<keyword evidence="2" id="KW-0378">Hydrolase</keyword>
<dbReference type="GO" id="GO:0016787">
    <property type="term" value="F:hydrolase activity"/>
    <property type="evidence" value="ECO:0007669"/>
    <property type="project" value="UniProtKB-KW"/>
</dbReference>
<dbReference type="Pfam" id="PF01476">
    <property type="entry name" value="LysM"/>
    <property type="match status" value="1"/>
</dbReference>
<dbReference type="PROSITE" id="PS51782">
    <property type="entry name" value="LYSM"/>
    <property type="match status" value="1"/>
</dbReference>
<dbReference type="InterPro" id="IPR052196">
    <property type="entry name" value="Bact_Kbp"/>
</dbReference>
<dbReference type="SUPFAM" id="SSF54106">
    <property type="entry name" value="LysM domain"/>
    <property type="match status" value="1"/>
</dbReference>
<comment type="caution">
    <text evidence="4">The sequence shown here is derived from an EMBL/GenBank/DDBJ whole genome shotgun (WGS) entry which is preliminary data.</text>
</comment>
<accession>A0A918YI80</accession>
<protein>
    <submittedName>
        <fullName evidence="4">Transglycosylase</fullName>
    </submittedName>
</protein>
<dbReference type="Gene3D" id="3.10.350.10">
    <property type="entry name" value="LysM domain"/>
    <property type="match status" value="1"/>
</dbReference>
<gene>
    <name evidence="4" type="ORF">GCM10010339_38320</name>
</gene>
<evidence type="ECO:0000313" key="5">
    <source>
        <dbReference type="Proteomes" id="UP000655443"/>
    </source>
</evidence>
<evidence type="ECO:0000256" key="2">
    <source>
        <dbReference type="ARBA" id="ARBA00022801"/>
    </source>
</evidence>
<evidence type="ECO:0000256" key="1">
    <source>
        <dbReference type="ARBA" id="ARBA00010830"/>
    </source>
</evidence>
<dbReference type="EMBL" id="BMVG01000008">
    <property type="protein sequence ID" value="GHE04892.1"/>
    <property type="molecule type" value="Genomic_DNA"/>
</dbReference>
<dbReference type="Proteomes" id="UP000655443">
    <property type="component" value="Unassembled WGS sequence"/>
</dbReference>
<dbReference type="PANTHER" id="PTHR34700">
    <property type="entry name" value="POTASSIUM BINDING PROTEIN KBP"/>
    <property type="match status" value="1"/>
</dbReference>
<name>A0A918YI80_9ACTN</name>
<dbReference type="InterPro" id="IPR023346">
    <property type="entry name" value="Lysozyme-like_dom_sf"/>
</dbReference>
<dbReference type="RefSeq" id="WP_189953955.1">
    <property type="nucleotide sequence ID" value="NZ_BMVG01000008.1"/>
</dbReference>
<comment type="similarity">
    <text evidence="1">Belongs to the transglycosylase family. Rpf subfamily.</text>
</comment>
<dbReference type="CDD" id="cd13925">
    <property type="entry name" value="RPF"/>
    <property type="match status" value="1"/>
</dbReference>
<dbReference type="InterPro" id="IPR036779">
    <property type="entry name" value="LysM_dom_sf"/>
</dbReference>
<evidence type="ECO:0000259" key="3">
    <source>
        <dbReference type="PROSITE" id="PS51782"/>
    </source>
</evidence>
<dbReference type="PANTHER" id="PTHR34700:SF4">
    <property type="entry name" value="PHAGE-LIKE ELEMENT PBSX PROTEIN XKDP"/>
    <property type="match status" value="1"/>
</dbReference>
<dbReference type="SMART" id="SM00257">
    <property type="entry name" value="LysM"/>
    <property type="match status" value="1"/>
</dbReference>
<sequence length="210" mass="22132">MTARPRHRGTTSPRLLPSLRLALTIGSFGVVLPLLAPGIGEAASGTTWDRVAGCESGGNWSTNTGNGNYGGLQFTQPTWAAYGGTAYAPRADLATRAEQINVAEAVLAHQGPGAWPVCSVRAHLTRGGGRSEPLLRPARHRHTVSPSRSRGGTGRHLGGSYTVHGGDTLALVAQRAAVSGGWRRLYDANRNVIGRDPDVIYPGQRLTLPD</sequence>
<dbReference type="Gene3D" id="1.10.530.10">
    <property type="match status" value="1"/>
</dbReference>
<feature type="domain" description="LysM" evidence="3">
    <location>
        <begin position="159"/>
        <end position="208"/>
    </location>
</feature>
<reference evidence="4" key="1">
    <citation type="journal article" date="2014" name="Int. J. Syst. Evol. Microbiol.">
        <title>Complete genome sequence of Corynebacterium casei LMG S-19264T (=DSM 44701T), isolated from a smear-ripened cheese.</title>
        <authorList>
            <consortium name="US DOE Joint Genome Institute (JGI-PGF)"/>
            <person name="Walter F."/>
            <person name="Albersmeier A."/>
            <person name="Kalinowski J."/>
            <person name="Ruckert C."/>
        </authorList>
    </citation>
    <scope>NUCLEOTIDE SEQUENCE</scope>
    <source>
        <strain evidence="4">JCM 4714</strain>
    </source>
</reference>
<dbReference type="InterPro" id="IPR010618">
    <property type="entry name" value="RPF"/>
</dbReference>
<proteinExistence type="inferred from homology"/>
<dbReference type="SUPFAM" id="SSF53955">
    <property type="entry name" value="Lysozyme-like"/>
    <property type="match status" value="1"/>
</dbReference>
<dbReference type="CDD" id="cd00118">
    <property type="entry name" value="LysM"/>
    <property type="match status" value="1"/>
</dbReference>